<dbReference type="Proteomes" id="UP000076761">
    <property type="component" value="Unassembled WGS sequence"/>
</dbReference>
<sequence length="68" mass="7940">MNIIEHLWDHLKWKVHAQEPQPSNLDELWAVVEEEWYKIGKDVVDQLYASLPDRVAALKKAHGGNTDY</sequence>
<keyword evidence="2" id="KW-1185">Reference proteome</keyword>
<accession>A0A165PLN6</accession>
<protein>
    <recommendedName>
        <fullName evidence="3">Tc1-like transposase DDE domain-containing protein</fullName>
    </recommendedName>
</protein>
<dbReference type="InterPro" id="IPR036397">
    <property type="entry name" value="RNaseH_sf"/>
</dbReference>
<evidence type="ECO:0000313" key="1">
    <source>
        <dbReference type="EMBL" id="KZT21214.1"/>
    </source>
</evidence>
<dbReference type="Gene3D" id="3.30.420.10">
    <property type="entry name" value="Ribonuclease H-like superfamily/Ribonuclease H"/>
    <property type="match status" value="1"/>
</dbReference>
<name>A0A165PLN6_9AGAM</name>
<evidence type="ECO:0000313" key="2">
    <source>
        <dbReference type="Proteomes" id="UP000076761"/>
    </source>
</evidence>
<reference evidence="1 2" key="1">
    <citation type="journal article" date="2016" name="Mol. Biol. Evol.">
        <title>Comparative Genomics of Early-Diverging Mushroom-Forming Fungi Provides Insights into the Origins of Lignocellulose Decay Capabilities.</title>
        <authorList>
            <person name="Nagy L.G."/>
            <person name="Riley R."/>
            <person name="Tritt A."/>
            <person name="Adam C."/>
            <person name="Daum C."/>
            <person name="Floudas D."/>
            <person name="Sun H."/>
            <person name="Yadav J.S."/>
            <person name="Pangilinan J."/>
            <person name="Larsson K.H."/>
            <person name="Matsuura K."/>
            <person name="Barry K."/>
            <person name="Labutti K."/>
            <person name="Kuo R."/>
            <person name="Ohm R.A."/>
            <person name="Bhattacharya S.S."/>
            <person name="Shirouzu T."/>
            <person name="Yoshinaga Y."/>
            <person name="Martin F.M."/>
            <person name="Grigoriev I.V."/>
            <person name="Hibbett D.S."/>
        </authorList>
    </citation>
    <scope>NUCLEOTIDE SEQUENCE [LARGE SCALE GENOMIC DNA]</scope>
    <source>
        <strain evidence="1 2">HHB14362 ss-1</strain>
    </source>
</reference>
<gene>
    <name evidence="1" type="ORF">NEOLEDRAFT_1073799</name>
</gene>
<dbReference type="GO" id="GO:0003676">
    <property type="term" value="F:nucleic acid binding"/>
    <property type="evidence" value="ECO:0007669"/>
    <property type="project" value="InterPro"/>
</dbReference>
<dbReference type="EMBL" id="KV425609">
    <property type="protein sequence ID" value="KZT21214.1"/>
    <property type="molecule type" value="Genomic_DNA"/>
</dbReference>
<organism evidence="1 2">
    <name type="scientific">Neolentinus lepideus HHB14362 ss-1</name>
    <dbReference type="NCBI Taxonomy" id="1314782"/>
    <lineage>
        <taxon>Eukaryota</taxon>
        <taxon>Fungi</taxon>
        <taxon>Dikarya</taxon>
        <taxon>Basidiomycota</taxon>
        <taxon>Agaricomycotina</taxon>
        <taxon>Agaricomycetes</taxon>
        <taxon>Gloeophyllales</taxon>
        <taxon>Gloeophyllaceae</taxon>
        <taxon>Neolentinus</taxon>
    </lineage>
</organism>
<dbReference type="InParanoid" id="A0A165PLN6"/>
<evidence type="ECO:0008006" key="3">
    <source>
        <dbReference type="Google" id="ProtNLM"/>
    </source>
</evidence>
<dbReference type="AlphaFoldDB" id="A0A165PLN6"/>
<proteinExistence type="predicted"/>
<dbReference type="STRING" id="1314782.A0A165PLN6"/>
<dbReference type="OrthoDB" id="3226274at2759"/>